<dbReference type="InterPro" id="IPR036291">
    <property type="entry name" value="NAD(P)-bd_dom_sf"/>
</dbReference>
<dbReference type="SMART" id="SM00829">
    <property type="entry name" value="PKS_ER"/>
    <property type="match status" value="1"/>
</dbReference>
<dbReference type="InterPro" id="IPR013149">
    <property type="entry name" value="ADH-like_C"/>
</dbReference>
<accession>A0A154BNC4</accession>
<keyword evidence="2" id="KW-0862">Zinc</keyword>
<dbReference type="InterPro" id="IPR013154">
    <property type="entry name" value="ADH-like_N"/>
</dbReference>
<dbReference type="SUPFAM" id="SSF51735">
    <property type="entry name" value="NAD(P)-binding Rossmann-fold domains"/>
    <property type="match status" value="1"/>
</dbReference>
<dbReference type="InterPro" id="IPR050129">
    <property type="entry name" value="Zn_alcohol_dh"/>
</dbReference>
<keyword evidence="1" id="KW-0479">Metal-binding</keyword>
<evidence type="ECO:0000259" key="4">
    <source>
        <dbReference type="SMART" id="SM00829"/>
    </source>
</evidence>
<dbReference type="Pfam" id="PF08240">
    <property type="entry name" value="ADH_N"/>
    <property type="match status" value="1"/>
</dbReference>
<evidence type="ECO:0000256" key="3">
    <source>
        <dbReference type="ARBA" id="ARBA00023002"/>
    </source>
</evidence>
<evidence type="ECO:0000256" key="1">
    <source>
        <dbReference type="ARBA" id="ARBA00022723"/>
    </source>
</evidence>
<keyword evidence="6" id="KW-1185">Reference proteome</keyword>
<dbReference type="OrthoDB" id="9769198at2"/>
<dbReference type="PANTHER" id="PTHR43401">
    <property type="entry name" value="L-THREONINE 3-DEHYDROGENASE"/>
    <property type="match status" value="1"/>
</dbReference>
<dbReference type="GO" id="GO:0046872">
    <property type="term" value="F:metal ion binding"/>
    <property type="evidence" value="ECO:0007669"/>
    <property type="project" value="UniProtKB-KW"/>
</dbReference>
<dbReference type="Gene3D" id="3.90.180.10">
    <property type="entry name" value="Medium-chain alcohol dehydrogenases, catalytic domain"/>
    <property type="match status" value="1"/>
</dbReference>
<dbReference type="InterPro" id="IPR011032">
    <property type="entry name" value="GroES-like_sf"/>
</dbReference>
<proteinExistence type="predicted"/>
<name>A0A154BNC4_ANASB</name>
<dbReference type="GO" id="GO:0016491">
    <property type="term" value="F:oxidoreductase activity"/>
    <property type="evidence" value="ECO:0007669"/>
    <property type="project" value="UniProtKB-KW"/>
</dbReference>
<gene>
    <name evidence="5" type="ORF">AXX12_12005</name>
</gene>
<dbReference type="EMBL" id="LSGP01000023">
    <property type="protein sequence ID" value="KYZ75439.1"/>
    <property type="molecule type" value="Genomic_DNA"/>
</dbReference>
<evidence type="ECO:0000256" key="2">
    <source>
        <dbReference type="ARBA" id="ARBA00022833"/>
    </source>
</evidence>
<reference evidence="5 6" key="1">
    <citation type="submission" date="2016-02" db="EMBL/GenBank/DDBJ databases">
        <title>Anaerosporomusa subterraneum gen. nov., sp. nov., a spore-forming obligate anaerobe isolated from saprolite.</title>
        <authorList>
            <person name="Choi J.K."/>
            <person name="Shah M."/>
            <person name="Yee N."/>
        </authorList>
    </citation>
    <scope>NUCLEOTIDE SEQUENCE [LARGE SCALE GENOMIC DNA]</scope>
    <source>
        <strain evidence="5 6">RU4</strain>
    </source>
</reference>
<dbReference type="AlphaFoldDB" id="A0A154BNC4"/>
<organism evidence="5 6">
    <name type="scientific">Anaerosporomusa subterranea</name>
    <dbReference type="NCBI Taxonomy" id="1794912"/>
    <lineage>
        <taxon>Bacteria</taxon>
        <taxon>Bacillati</taxon>
        <taxon>Bacillota</taxon>
        <taxon>Negativicutes</taxon>
        <taxon>Acetonemataceae</taxon>
        <taxon>Anaerosporomusa</taxon>
    </lineage>
</organism>
<evidence type="ECO:0000313" key="6">
    <source>
        <dbReference type="Proteomes" id="UP000076268"/>
    </source>
</evidence>
<sequence>MQELFLSEPNKLSLREVATLPVPIDNEIKVKVIYGGICGSDLRVYRGSIAYASYPIRPGHEVLGVVTEVGKDSSLVVGTNVVIFPNTFCGKCEHCLQGKTNICKEKKPLGVAVDGVFAEEVIIASKYAVPVPADMPNERAILVEPFAVTVHALKRAYITTGTTVAIIGSGTEGLLAVALATKLGAKVTAIDINPKKLELAKKLGDVQALTPENVAGQTFDVVVEAAGVKQSFEQAFQLVKPGGTIVALGISSEQVAFSPIQVVRSEISINGSIIYTLKDFADAIAHLSDPTFYVEPITSKFIPLKQYQEAFEDAFSGNYAKIVLEFPE</sequence>
<dbReference type="PANTHER" id="PTHR43401:SF2">
    <property type="entry name" value="L-THREONINE 3-DEHYDROGENASE"/>
    <property type="match status" value="1"/>
</dbReference>
<dbReference type="Gene3D" id="3.40.50.720">
    <property type="entry name" value="NAD(P)-binding Rossmann-like Domain"/>
    <property type="match status" value="1"/>
</dbReference>
<dbReference type="SUPFAM" id="SSF50129">
    <property type="entry name" value="GroES-like"/>
    <property type="match status" value="1"/>
</dbReference>
<dbReference type="Proteomes" id="UP000076268">
    <property type="component" value="Unassembled WGS sequence"/>
</dbReference>
<dbReference type="STRING" id="1794912.AXX12_12005"/>
<feature type="domain" description="Enoyl reductase (ER)" evidence="4">
    <location>
        <begin position="7"/>
        <end position="324"/>
    </location>
</feature>
<comment type="caution">
    <text evidence="5">The sequence shown here is derived from an EMBL/GenBank/DDBJ whole genome shotgun (WGS) entry which is preliminary data.</text>
</comment>
<dbReference type="InterPro" id="IPR020843">
    <property type="entry name" value="ER"/>
</dbReference>
<evidence type="ECO:0000313" key="5">
    <source>
        <dbReference type="EMBL" id="KYZ75439.1"/>
    </source>
</evidence>
<dbReference type="Pfam" id="PF00107">
    <property type="entry name" value="ADH_zinc_N"/>
    <property type="match status" value="1"/>
</dbReference>
<dbReference type="RefSeq" id="WP_066243978.1">
    <property type="nucleotide sequence ID" value="NZ_LSGP01000023.1"/>
</dbReference>
<keyword evidence="3" id="KW-0560">Oxidoreductase</keyword>
<protein>
    <submittedName>
        <fullName evidence="5">Sorbitol dehydrogenase</fullName>
    </submittedName>
</protein>